<comment type="caution">
    <text evidence="1">The sequence shown here is derived from an EMBL/GenBank/DDBJ whole genome shotgun (WGS) entry which is preliminary data.</text>
</comment>
<proteinExistence type="predicted"/>
<keyword evidence="2" id="KW-1185">Reference proteome</keyword>
<evidence type="ECO:0000313" key="2">
    <source>
        <dbReference type="Proteomes" id="UP001596494"/>
    </source>
</evidence>
<organism evidence="1 2">
    <name type="scientific">Halobacillus campisalis</name>
    <dbReference type="NCBI Taxonomy" id="435909"/>
    <lineage>
        <taxon>Bacteria</taxon>
        <taxon>Bacillati</taxon>
        <taxon>Bacillota</taxon>
        <taxon>Bacilli</taxon>
        <taxon>Bacillales</taxon>
        <taxon>Bacillaceae</taxon>
        <taxon>Halobacillus</taxon>
    </lineage>
</organism>
<reference evidence="2" key="1">
    <citation type="journal article" date="2019" name="Int. J. Syst. Evol. Microbiol.">
        <title>The Global Catalogue of Microorganisms (GCM) 10K type strain sequencing project: providing services to taxonomists for standard genome sequencing and annotation.</title>
        <authorList>
            <consortium name="The Broad Institute Genomics Platform"/>
            <consortium name="The Broad Institute Genome Sequencing Center for Infectious Disease"/>
            <person name="Wu L."/>
            <person name="Ma J."/>
        </authorList>
    </citation>
    <scope>NUCLEOTIDE SEQUENCE [LARGE SCALE GENOMIC DNA]</scope>
    <source>
        <strain evidence="2">CCUG 73951</strain>
    </source>
</reference>
<dbReference type="RefSeq" id="WP_289216475.1">
    <property type="nucleotide sequence ID" value="NZ_JAPVRC010000006.1"/>
</dbReference>
<sequence>MKKLELKFLNEEGKIVTISVDHPIEPVVEQEIDAAMDTIINENCFYSSGGDLVAKKEARIVERNVTNIEL</sequence>
<dbReference type="Proteomes" id="UP001596494">
    <property type="component" value="Unassembled WGS sequence"/>
</dbReference>
<evidence type="ECO:0000313" key="1">
    <source>
        <dbReference type="EMBL" id="MFC7321378.1"/>
    </source>
</evidence>
<gene>
    <name evidence="1" type="ORF">ACFQMN_10830</name>
</gene>
<protein>
    <submittedName>
        <fullName evidence="1">DUF2922 domain-containing protein</fullName>
    </submittedName>
</protein>
<dbReference type="Pfam" id="PF11148">
    <property type="entry name" value="DUF2922"/>
    <property type="match status" value="1"/>
</dbReference>
<name>A0ABW2K5L8_9BACI</name>
<dbReference type="InterPro" id="IPR021321">
    <property type="entry name" value="DUF2922"/>
</dbReference>
<dbReference type="EMBL" id="JBHTBY010000008">
    <property type="protein sequence ID" value="MFC7321378.1"/>
    <property type="molecule type" value="Genomic_DNA"/>
</dbReference>
<accession>A0ABW2K5L8</accession>